<keyword evidence="5" id="KW-1185">Reference proteome</keyword>
<keyword evidence="2 3" id="KW-0040">ANK repeat</keyword>
<dbReference type="InterPro" id="IPR002110">
    <property type="entry name" value="Ankyrin_rpt"/>
</dbReference>
<dbReference type="InterPro" id="IPR036770">
    <property type="entry name" value="Ankyrin_rpt-contain_sf"/>
</dbReference>
<accession>A0A6G1KJ32</accession>
<reference evidence="4" key="1">
    <citation type="journal article" date="2020" name="Stud. Mycol.">
        <title>101 Dothideomycetes genomes: a test case for predicting lifestyles and emergence of pathogens.</title>
        <authorList>
            <person name="Haridas S."/>
            <person name="Albert R."/>
            <person name="Binder M."/>
            <person name="Bloem J."/>
            <person name="Labutti K."/>
            <person name="Salamov A."/>
            <person name="Andreopoulos B."/>
            <person name="Baker S."/>
            <person name="Barry K."/>
            <person name="Bills G."/>
            <person name="Bluhm B."/>
            <person name="Cannon C."/>
            <person name="Castanera R."/>
            <person name="Culley D."/>
            <person name="Daum C."/>
            <person name="Ezra D."/>
            <person name="Gonzalez J."/>
            <person name="Henrissat B."/>
            <person name="Kuo A."/>
            <person name="Liang C."/>
            <person name="Lipzen A."/>
            <person name="Lutzoni F."/>
            <person name="Magnuson J."/>
            <person name="Mondo S."/>
            <person name="Nolan M."/>
            <person name="Ohm R."/>
            <person name="Pangilinan J."/>
            <person name="Park H.-J."/>
            <person name="Ramirez L."/>
            <person name="Alfaro M."/>
            <person name="Sun H."/>
            <person name="Tritt A."/>
            <person name="Yoshinaga Y."/>
            <person name="Zwiers L.-H."/>
            <person name="Turgeon B."/>
            <person name="Goodwin S."/>
            <person name="Spatafora J."/>
            <person name="Crous P."/>
            <person name="Grigoriev I."/>
        </authorList>
    </citation>
    <scope>NUCLEOTIDE SEQUENCE</scope>
    <source>
        <strain evidence="4">CBS 279.74</strain>
    </source>
</reference>
<feature type="repeat" description="ANK" evidence="3">
    <location>
        <begin position="27"/>
        <end position="59"/>
    </location>
</feature>
<dbReference type="AlphaFoldDB" id="A0A6G1KJ32"/>
<feature type="repeat" description="ANK" evidence="3">
    <location>
        <begin position="60"/>
        <end position="81"/>
    </location>
</feature>
<dbReference type="EMBL" id="MU005766">
    <property type="protein sequence ID" value="KAF2712492.1"/>
    <property type="molecule type" value="Genomic_DNA"/>
</dbReference>
<sequence length="81" mass="8499">AATFRCHSKVLKALLLHGAKVNERGGQYDTALHTVATVGNAVIAKILLEAGADVILRDRDNCTALQVAAAAGHAEIVRLLL</sequence>
<dbReference type="SUPFAM" id="SSF48403">
    <property type="entry name" value="Ankyrin repeat"/>
    <property type="match status" value="1"/>
</dbReference>
<dbReference type="PROSITE" id="PS50088">
    <property type="entry name" value="ANK_REPEAT"/>
    <property type="match status" value="2"/>
</dbReference>
<keyword evidence="1" id="KW-0677">Repeat</keyword>
<evidence type="ECO:0000256" key="1">
    <source>
        <dbReference type="ARBA" id="ARBA00022737"/>
    </source>
</evidence>
<evidence type="ECO:0000313" key="4">
    <source>
        <dbReference type="EMBL" id="KAF2712492.1"/>
    </source>
</evidence>
<evidence type="ECO:0000313" key="5">
    <source>
        <dbReference type="Proteomes" id="UP000799428"/>
    </source>
</evidence>
<dbReference type="PROSITE" id="PS50297">
    <property type="entry name" value="ANK_REP_REGION"/>
    <property type="match status" value="2"/>
</dbReference>
<feature type="non-terminal residue" evidence="4">
    <location>
        <position position="1"/>
    </location>
</feature>
<dbReference type="PANTHER" id="PTHR24171">
    <property type="entry name" value="ANKYRIN REPEAT DOMAIN-CONTAINING PROTEIN 39-RELATED"/>
    <property type="match status" value="1"/>
</dbReference>
<dbReference type="Proteomes" id="UP000799428">
    <property type="component" value="Unassembled WGS sequence"/>
</dbReference>
<organism evidence="4 5">
    <name type="scientific">Pleomassaria siparia CBS 279.74</name>
    <dbReference type="NCBI Taxonomy" id="1314801"/>
    <lineage>
        <taxon>Eukaryota</taxon>
        <taxon>Fungi</taxon>
        <taxon>Dikarya</taxon>
        <taxon>Ascomycota</taxon>
        <taxon>Pezizomycotina</taxon>
        <taxon>Dothideomycetes</taxon>
        <taxon>Pleosporomycetidae</taxon>
        <taxon>Pleosporales</taxon>
        <taxon>Pleomassariaceae</taxon>
        <taxon>Pleomassaria</taxon>
    </lineage>
</organism>
<name>A0A6G1KJ32_9PLEO</name>
<feature type="non-terminal residue" evidence="4">
    <location>
        <position position="81"/>
    </location>
</feature>
<protein>
    <submittedName>
        <fullName evidence="4">Ankyrin</fullName>
    </submittedName>
</protein>
<gene>
    <name evidence="4" type="ORF">K504DRAFT_344548</name>
</gene>
<dbReference type="OrthoDB" id="3685311at2759"/>
<proteinExistence type="predicted"/>
<dbReference type="Pfam" id="PF12796">
    <property type="entry name" value="Ank_2"/>
    <property type="match status" value="1"/>
</dbReference>
<evidence type="ECO:0000256" key="3">
    <source>
        <dbReference type="PROSITE-ProRule" id="PRU00023"/>
    </source>
</evidence>
<dbReference type="Gene3D" id="1.25.40.20">
    <property type="entry name" value="Ankyrin repeat-containing domain"/>
    <property type="match status" value="1"/>
</dbReference>
<dbReference type="PANTHER" id="PTHR24171:SF10">
    <property type="entry name" value="ANKYRIN REPEAT DOMAIN-CONTAINING PROTEIN 29-LIKE"/>
    <property type="match status" value="1"/>
</dbReference>
<evidence type="ECO:0000256" key="2">
    <source>
        <dbReference type="ARBA" id="ARBA00023043"/>
    </source>
</evidence>